<dbReference type="InterPro" id="IPR050109">
    <property type="entry name" value="HTH-type_TetR-like_transc_reg"/>
</dbReference>
<sequence>MAVTSEAKKGRPRDAAATRELLLAAGTEEFSEYGFAGARIDRISQRADTNKRMIYVYFGDKDKFFGAVLERQIAALAEAVPLTPEDLGAFAVARFDYMLANPQTRRLAAWRTFERADPTAAERASYQVKVDAVAAAQRAGKVSDRIPALDLFAMVLRLTESWLSAPPGLHAAAGDDPLAGERLAEHRAALAEAVRRITDPS</sequence>
<name>A0A8J3V541_9ACTN</name>
<dbReference type="RefSeq" id="WP_203948073.1">
    <property type="nucleotide sequence ID" value="NZ_BOOR01000057.1"/>
</dbReference>
<keyword evidence="5" id="KW-1185">Reference proteome</keyword>
<dbReference type="PROSITE" id="PS50977">
    <property type="entry name" value="HTH_TETR_2"/>
    <property type="match status" value="1"/>
</dbReference>
<dbReference type="InterPro" id="IPR009057">
    <property type="entry name" value="Homeodomain-like_sf"/>
</dbReference>
<gene>
    <name evidence="4" type="ORF">Pth03_63580</name>
</gene>
<dbReference type="PANTHER" id="PTHR30328">
    <property type="entry name" value="TRANSCRIPTIONAL REPRESSOR"/>
    <property type="match status" value="1"/>
</dbReference>
<dbReference type="GO" id="GO:0006355">
    <property type="term" value="P:regulation of DNA-templated transcription"/>
    <property type="evidence" value="ECO:0007669"/>
    <property type="project" value="UniProtKB-ARBA"/>
</dbReference>
<dbReference type="Gene3D" id="1.10.357.10">
    <property type="entry name" value="Tetracycline Repressor, domain 2"/>
    <property type="match status" value="1"/>
</dbReference>
<dbReference type="Pfam" id="PF00440">
    <property type="entry name" value="TetR_N"/>
    <property type="match status" value="1"/>
</dbReference>
<dbReference type="SUPFAM" id="SSF46689">
    <property type="entry name" value="Homeodomain-like"/>
    <property type="match status" value="1"/>
</dbReference>
<organism evidence="4 5">
    <name type="scientific">Planotetraspora thailandica</name>
    <dbReference type="NCBI Taxonomy" id="487172"/>
    <lineage>
        <taxon>Bacteria</taxon>
        <taxon>Bacillati</taxon>
        <taxon>Actinomycetota</taxon>
        <taxon>Actinomycetes</taxon>
        <taxon>Streptosporangiales</taxon>
        <taxon>Streptosporangiaceae</taxon>
        <taxon>Planotetraspora</taxon>
    </lineage>
</organism>
<evidence type="ECO:0000313" key="4">
    <source>
        <dbReference type="EMBL" id="GII57969.1"/>
    </source>
</evidence>
<dbReference type="Pfam" id="PF17926">
    <property type="entry name" value="TetR_C_21"/>
    <property type="match status" value="1"/>
</dbReference>
<dbReference type="AlphaFoldDB" id="A0A8J3V541"/>
<accession>A0A8J3V541</accession>
<dbReference type="GO" id="GO:0003677">
    <property type="term" value="F:DNA binding"/>
    <property type="evidence" value="ECO:0007669"/>
    <property type="project" value="UniProtKB-UniRule"/>
</dbReference>
<keyword evidence="1 2" id="KW-0238">DNA-binding</keyword>
<comment type="caution">
    <text evidence="4">The sequence shown here is derived from an EMBL/GenBank/DDBJ whole genome shotgun (WGS) entry which is preliminary data.</text>
</comment>
<dbReference type="InterPro" id="IPR036271">
    <property type="entry name" value="Tet_transcr_reg_TetR-rel_C_sf"/>
</dbReference>
<dbReference type="PANTHER" id="PTHR30328:SF54">
    <property type="entry name" value="HTH-TYPE TRANSCRIPTIONAL REPRESSOR SCO4008"/>
    <property type="match status" value="1"/>
</dbReference>
<evidence type="ECO:0000259" key="3">
    <source>
        <dbReference type="PROSITE" id="PS50977"/>
    </source>
</evidence>
<dbReference type="SUPFAM" id="SSF48498">
    <property type="entry name" value="Tetracyclin repressor-like, C-terminal domain"/>
    <property type="match status" value="1"/>
</dbReference>
<dbReference type="InterPro" id="IPR041467">
    <property type="entry name" value="Sco4008_C"/>
</dbReference>
<reference evidence="4" key="1">
    <citation type="submission" date="2021-01" db="EMBL/GenBank/DDBJ databases">
        <title>Whole genome shotgun sequence of Planotetraspora thailandica NBRC 104271.</title>
        <authorList>
            <person name="Komaki H."/>
            <person name="Tamura T."/>
        </authorList>
    </citation>
    <scope>NUCLEOTIDE SEQUENCE</scope>
    <source>
        <strain evidence="4">NBRC 104271</strain>
    </source>
</reference>
<dbReference type="Proteomes" id="UP000605992">
    <property type="component" value="Unassembled WGS sequence"/>
</dbReference>
<evidence type="ECO:0000256" key="1">
    <source>
        <dbReference type="ARBA" id="ARBA00023125"/>
    </source>
</evidence>
<proteinExistence type="predicted"/>
<feature type="DNA-binding region" description="H-T-H motif" evidence="2">
    <location>
        <begin position="39"/>
        <end position="58"/>
    </location>
</feature>
<evidence type="ECO:0000256" key="2">
    <source>
        <dbReference type="PROSITE-ProRule" id="PRU00335"/>
    </source>
</evidence>
<evidence type="ECO:0000313" key="5">
    <source>
        <dbReference type="Proteomes" id="UP000605992"/>
    </source>
</evidence>
<dbReference type="InterPro" id="IPR001647">
    <property type="entry name" value="HTH_TetR"/>
</dbReference>
<dbReference type="EMBL" id="BOOR01000057">
    <property type="protein sequence ID" value="GII57969.1"/>
    <property type="molecule type" value="Genomic_DNA"/>
</dbReference>
<protein>
    <submittedName>
        <fullName evidence="4">Putative TetR family regulatory protein</fullName>
    </submittedName>
</protein>
<feature type="domain" description="HTH tetR-type" evidence="3">
    <location>
        <begin position="16"/>
        <end position="76"/>
    </location>
</feature>